<keyword evidence="3 7" id="KW-0812">Transmembrane</keyword>
<dbReference type="InterPro" id="IPR036866">
    <property type="entry name" value="RibonucZ/Hydroxyglut_hydro"/>
</dbReference>
<feature type="transmembrane region" description="Helical" evidence="7">
    <location>
        <begin position="286"/>
        <end position="315"/>
    </location>
</feature>
<feature type="transmembrane region" description="Helical" evidence="7">
    <location>
        <begin position="256"/>
        <end position="274"/>
    </location>
</feature>
<feature type="domain" description="Metallo-beta-lactamase" evidence="8">
    <location>
        <begin position="514"/>
        <end position="583"/>
    </location>
</feature>
<evidence type="ECO:0000256" key="6">
    <source>
        <dbReference type="SAM" id="MobiDB-lite"/>
    </source>
</evidence>
<feature type="compositionally biased region" description="Basic residues" evidence="6">
    <location>
        <begin position="767"/>
        <end position="776"/>
    </location>
</feature>
<feature type="transmembrane region" description="Helical" evidence="7">
    <location>
        <begin position="354"/>
        <end position="373"/>
    </location>
</feature>
<dbReference type="Gene3D" id="3.60.15.10">
    <property type="entry name" value="Ribonuclease Z/Hydroxyacylglutathione hydrolase-like"/>
    <property type="match status" value="1"/>
</dbReference>
<evidence type="ECO:0000256" key="3">
    <source>
        <dbReference type="ARBA" id="ARBA00022692"/>
    </source>
</evidence>
<dbReference type="Pfam" id="PF03772">
    <property type="entry name" value="Competence"/>
    <property type="match status" value="1"/>
</dbReference>
<feature type="transmembrane region" description="Helical" evidence="7">
    <location>
        <begin position="448"/>
        <end position="469"/>
    </location>
</feature>
<dbReference type="Proteomes" id="UP000244649">
    <property type="component" value="Unassembled WGS sequence"/>
</dbReference>
<name>A0A2T7W487_MICTE</name>
<dbReference type="Pfam" id="PF00753">
    <property type="entry name" value="Lactamase_B"/>
    <property type="match status" value="1"/>
</dbReference>
<evidence type="ECO:0000256" key="1">
    <source>
        <dbReference type="ARBA" id="ARBA00004651"/>
    </source>
</evidence>
<comment type="caution">
    <text evidence="10">The sequence shown here is derived from an EMBL/GenBank/DDBJ whole genome shotgun (WGS) entry which is preliminary data.</text>
</comment>
<feature type="transmembrane region" description="Helical" evidence="7">
    <location>
        <begin position="229"/>
        <end position="250"/>
    </location>
</feature>
<dbReference type="PANTHER" id="PTHR30619:SF1">
    <property type="entry name" value="RECOMBINATION PROTEIN 2"/>
    <property type="match status" value="1"/>
</dbReference>
<evidence type="ECO:0000256" key="7">
    <source>
        <dbReference type="SAM" id="Phobius"/>
    </source>
</evidence>
<keyword evidence="5 7" id="KW-0472">Membrane</keyword>
<evidence type="ECO:0000256" key="2">
    <source>
        <dbReference type="ARBA" id="ARBA00022475"/>
    </source>
</evidence>
<evidence type="ECO:0000259" key="8">
    <source>
        <dbReference type="Pfam" id="PF00753"/>
    </source>
</evidence>
<dbReference type="InterPro" id="IPR001279">
    <property type="entry name" value="Metallo-B-lactamas"/>
</dbReference>
<keyword evidence="2" id="KW-1003">Cell membrane</keyword>
<gene>
    <name evidence="10" type="ORF">DC432_13100</name>
</gene>
<feature type="transmembrane region" description="Helical" evidence="7">
    <location>
        <begin position="393"/>
        <end position="412"/>
    </location>
</feature>
<dbReference type="NCBIfam" id="TIGR00360">
    <property type="entry name" value="ComEC_N-term"/>
    <property type="match status" value="1"/>
</dbReference>
<dbReference type="SUPFAM" id="SSF56281">
    <property type="entry name" value="Metallo-hydrolase/oxidoreductase"/>
    <property type="match status" value="1"/>
</dbReference>
<proteinExistence type="predicted"/>
<reference evidence="10 11" key="1">
    <citation type="submission" date="2018-04" db="EMBL/GenBank/DDBJ databases">
        <authorList>
            <person name="Go L.Y."/>
            <person name="Mitchell J.A."/>
        </authorList>
    </citation>
    <scope>NUCLEOTIDE SEQUENCE [LARGE SCALE GENOMIC DNA]</scope>
    <source>
        <strain evidence="10 11">TPD7010</strain>
    </source>
</reference>
<feature type="transmembrane region" description="Helical" evidence="7">
    <location>
        <begin position="321"/>
        <end position="342"/>
    </location>
</feature>
<evidence type="ECO:0000313" key="11">
    <source>
        <dbReference type="Proteomes" id="UP000244649"/>
    </source>
</evidence>
<evidence type="ECO:0000256" key="5">
    <source>
        <dbReference type="ARBA" id="ARBA00023136"/>
    </source>
</evidence>
<dbReference type="AlphaFoldDB" id="A0A2T7W487"/>
<dbReference type="GO" id="GO:0005886">
    <property type="term" value="C:plasma membrane"/>
    <property type="evidence" value="ECO:0007669"/>
    <property type="project" value="UniProtKB-SubCell"/>
</dbReference>
<feature type="compositionally biased region" description="Basic and acidic residues" evidence="6">
    <location>
        <begin position="811"/>
        <end position="821"/>
    </location>
</feature>
<organism evidence="10 11">
    <name type="scientific">Microbacterium testaceum</name>
    <name type="common">Aureobacterium testaceum</name>
    <name type="synonym">Brevibacterium testaceum</name>
    <dbReference type="NCBI Taxonomy" id="2033"/>
    <lineage>
        <taxon>Bacteria</taxon>
        <taxon>Bacillati</taxon>
        <taxon>Actinomycetota</taxon>
        <taxon>Actinomycetes</taxon>
        <taxon>Micrococcales</taxon>
        <taxon>Microbacteriaceae</taxon>
        <taxon>Microbacterium</taxon>
    </lineage>
</organism>
<accession>A0A2T7W487</accession>
<protein>
    <submittedName>
        <fullName evidence="10">Competence protein ComEC</fullName>
    </submittedName>
</protein>
<sequence length="832" mass="84610">MAVTTWAAAGAAVAVPDPRPLALALVVATLVSFSVLLCRRGATIVVVTVALAFGAAAAWGAASTAPTRALVDEVRLDGGRQLSVSVTVTGRVDVRPDGSAWFDAIAENVTAGPLRVGGTIPARVAVAADARDALHAIGLGSTVTVTGRASPSDPTERAVLLVRAETVDATTPPPGVWGALEDVRRGLAHSAVGLPQPGAGLVPGLAVGDTSMLDGATETAMNASSLSHLTAVSGANCAIVVGAAFAVLALCGAPRAVRIGGATVVLAAFVALVTPEPSVIRAAAMALVALLALALGRPAVGVAVLSLAVTVLLVIDPWLSLSIGFALSAAATGALLVLARPLAAGLSRWMPRALGLAIAVPLSAQLVCGPLIVLIDPHVPLLGVAANMLADPAAAPATIAGALACIAPFPWLRDGLTALAWVPATWIAAVAHLTAGVAAQNLPWPDGAIGVALLSAVSAAVAVAIIAPARWRRTTAAAGIVVGLVTGLIAGQTAVRTVAGPLTVPADWQVAMCDVGQGDATLWRSQGAIALVDTGPEPEALRACLTRFGVERLDLVVLTHFDLDHVGGSAAVVGRAGTVLHGPIAEVADQRLLDDLADGGARLVTAEVGMTGTIGATRWQALGPLPRAEPGNDASVALDVAGAGFPRTVLLGDLGREPQAQLQRLIDVPRVQVVKVSHHGSADQDPELYRRLHPAVGLIGVGADNRYGHPTASILATLTSLGTAVGRTDREGALAVWVGDDGDIRLWRERSPAPDEAPASPPPSATARRRWPRCRHPGVLTSAPSSQPLRGRGRRFRPCGRPPQVGSPMKLAERIQDRQDDPASQTEVPRRG</sequence>
<feature type="region of interest" description="Disordered" evidence="6">
    <location>
        <begin position="750"/>
        <end position="832"/>
    </location>
</feature>
<dbReference type="EMBL" id="QDFT01000040">
    <property type="protein sequence ID" value="PVE65358.1"/>
    <property type="molecule type" value="Genomic_DNA"/>
</dbReference>
<evidence type="ECO:0000259" key="9">
    <source>
        <dbReference type="Pfam" id="PF03772"/>
    </source>
</evidence>
<dbReference type="PANTHER" id="PTHR30619">
    <property type="entry name" value="DNA INTERNALIZATION/COMPETENCE PROTEIN COMEC/REC2"/>
    <property type="match status" value="1"/>
</dbReference>
<feature type="transmembrane region" description="Helical" evidence="7">
    <location>
        <begin position="40"/>
        <end position="62"/>
    </location>
</feature>
<evidence type="ECO:0000256" key="4">
    <source>
        <dbReference type="ARBA" id="ARBA00022989"/>
    </source>
</evidence>
<feature type="transmembrane region" description="Helical" evidence="7">
    <location>
        <begin position="476"/>
        <end position="495"/>
    </location>
</feature>
<feature type="domain" description="ComEC/Rec2-related protein" evidence="9">
    <location>
        <begin position="205"/>
        <end position="465"/>
    </location>
</feature>
<dbReference type="InterPro" id="IPR004477">
    <property type="entry name" value="ComEC_N"/>
</dbReference>
<dbReference type="InterPro" id="IPR052159">
    <property type="entry name" value="Competence_DNA_uptake"/>
</dbReference>
<feature type="transmembrane region" description="Helical" evidence="7">
    <location>
        <begin position="419"/>
        <end position="442"/>
    </location>
</feature>
<evidence type="ECO:0000313" key="10">
    <source>
        <dbReference type="EMBL" id="PVE65358.1"/>
    </source>
</evidence>
<comment type="subcellular location">
    <subcellularLocation>
        <location evidence="1">Cell membrane</location>
        <topology evidence="1">Multi-pass membrane protein</topology>
    </subcellularLocation>
</comment>
<feature type="compositionally biased region" description="Polar residues" evidence="6">
    <location>
        <begin position="822"/>
        <end position="832"/>
    </location>
</feature>
<keyword evidence="4 7" id="KW-1133">Transmembrane helix</keyword>